<evidence type="ECO:0000313" key="2">
    <source>
        <dbReference type="Proteomes" id="UP000319432"/>
    </source>
</evidence>
<dbReference type="SUPFAM" id="SSF53649">
    <property type="entry name" value="Alkaline phosphatase-like"/>
    <property type="match status" value="1"/>
</dbReference>
<dbReference type="EMBL" id="CP033464">
    <property type="protein sequence ID" value="QDX93310.1"/>
    <property type="molecule type" value="Genomic_DNA"/>
</dbReference>
<sequence length="104" mass="11734">MMPDVLEDVSKTERGKAFSFLMKNGKYHSSCTTVFPTMSASVDCSLLTGVYPDEHKVPGLVWYKRDSQEVINYMSGPMPVVSMGVEECAYQVLFEMNDVHLSKR</sequence>
<dbReference type="OrthoDB" id="2381338at2"/>
<name>A0A502HHA3_BRELA</name>
<dbReference type="InterPro" id="IPR017850">
    <property type="entry name" value="Alkaline_phosphatase_core_sf"/>
</dbReference>
<keyword evidence="2" id="KW-1185">Reference proteome</keyword>
<dbReference type="AlphaFoldDB" id="A0A502HHA3"/>
<evidence type="ECO:0000313" key="1">
    <source>
        <dbReference type="EMBL" id="QDX93310.1"/>
    </source>
</evidence>
<gene>
    <name evidence="1" type="ORF">EEL30_13955</name>
</gene>
<dbReference type="InterPro" id="IPR002591">
    <property type="entry name" value="Phosphodiest/P_Trfase"/>
</dbReference>
<proteinExistence type="predicted"/>
<dbReference type="Proteomes" id="UP000319432">
    <property type="component" value="Chromosome"/>
</dbReference>
<protein>
    <submittedName>
        <fullName evidence="1">Uncharacterized protein</fullName>
    </submittedName>
</protein>
<accession>A0A502HHA3</accession>
<dbReference type="Pfam" id="PF01663">
    <property type="entry name" value="Phosphodiest"/>
    <property type="match status" value="1"/>
</dbReference>
<organism evidence="1 2">
    <name type="scientific">Brevibacillus laterosporus</name>
    <name type="common">Bacillus laterosporus</name>
    <dbReference type="NCBI Taxonomy" id="1465"/>
    <lineage>
        <taxon>Bacteria</taxon>
        <taxon>Bacillati</taxon>
        <taxon>Bacillota</taxon>
        <taxon>Bacilli</taxon>
        <taxon>Bacillales</taxon>
        <taxon>Paenibacillaceae</taxon>
        <taxon>Brevibacillus</taxon>
    </lineage>
</organism>
<dbReference type="Gene3D" id="3.40.720.10">
    <property type="entry name" value="Alkaline Phosphatase, subunit A"/>
    <property type="match status" value="1"/>
</dbReference>
<reference evidence="1 2" key="1">
    <citation type="submission" date="2018-11" db="EMBL/GenBank/DDBJ databases">
        <title>Phylogenetic determinants of toxin gene distribution in genomes of Brevibacillus laterosporus.</title>
        <authorList>
            <person name="Glare T.R."/>
            <person name="Durrant A."/>
            <person name="Berry C."/>
            <person name="Palma L."/>
            <person name="Ormskirk M."/>
            <person name="Cox M.O."/>
        </authorList>
    </citation>
    <scope>NUCLEOTIDE SEQUENCE [LARGE SCALE GENOMIC DNA]</scope>
    <source>
        <strain evidence="1 2">1821L</strain>
    </source>
</reference>